<evidence type="ECO:0000313" key="2">
    <source>
        <dbReference type="EMBL" id="CAB4759526.1"/>
    </source>
</evidence>
<gene>
    <name evidence="2" type="ORF">UFOPK2786_01759</name>
</gene>
<proteinExistence type="predicted"/>
<sequence>MISRVNVFVIGLFLLGTTAAGCSSTTASSSGAAQDDVVGSSSPSASSAASSAPASAEPAPASSPADPPLLGSSDTWVVCDSGLAYACGDPGPGGGVVFFASSKSFAETGSVCGSSCNFLEAQTVSVGSVPWCVGSGASDYVQPNDTTLGSGYSNTQAMLQACTSGAANSAVAPSGGLSDWFLPSQDELLGFNRWSGPGVLCGFGAGGGEATAWTSSENGKTAADWVGSGDTGGSESKSSDNTVCPIRAFSS</sequence>
<feature type="region of interest" description="Disordered" evidence="1">
    <location>
        <begin position="214"/>
        <end position="241"/>
    </location>
</feature>
<name>A0A6J6UJ43_9ZZZZ</name>
<reference evidence="2" key="1">
    <citation type="submission" date="2020-05" db="EMBL/GenBank/DDBJ databases">
        <authorList>
            <person name="Chiriac C."/>
            <person name="Salcher M."/>
            <person name="Ghai R."/>
            <person name="Kavagutti S V."/>
        </authorList>
    </citation>
    <scope>NUCLEOTIDE SEQUENCE</scope>
</reference>
<feature type="region of interest" description="Disordered" evidence="1">
    <location>
        <begin position="28"/>
        <end position="67"/>
    </location>
</feature>
<dbReference type="EMBL" id="CAEZYW010000341">
    <property type="protein sequence ID" value="CAB4759526.1"/>
    <property type="molecule type" value="Genomic_DNA"/>
</dbReference>
<organism evidence="2">
    <name type="scientific">freshwater metagenome</name>
    <dbReference type="NCBI Taxonomy" id="449393"/>
    <lineage>
        <taxon>unclassified sequences</taxon>
        <taxon>metagenomes</taxon>
        <taxon>ecological metagenomes</taxon>
    </lineage>
</organism>
<dbReference type="AlphaFoldDB" id="A0A6J6UJ43"/>
<protein>
    <submittedName>
        <fullName evidence="2">Unannotated protein</fullName>
    </submittedName>
</protein>
<evidence type="ECO:0000256" key="1">
    <source>
        <dbReference type="SAM" id="MobiDB-lite"/>
    </source>
</evidence>
<accession>A0A6J6UJ43</accession>
<dbReference type="PROSITE" id="PS51257">
    <property type="entry name" value="PROKAR_LIPOPROTEIN"/>
    <property type="match status" value="1"/>
</dbReference>
<feature type="compositionally biased region" description="Low complexity" evidence="1">
    <location>
        <begin position="40"/>
        <end position="64"/>
    </location>
</feature>